<dbReference type="InterPro" id="IPR025827">
    <property type="entry name" value="Zn_ribbon_recom_dom"/>
</dbReference>
<dbReference type="PROSITE" id="PS51736">
    <property type="entry name" value="RECOMBINASES_3"/>
    <property type="match status" value="1"/>
</dbReference>
<dbReference type="InterPro" id="IPR038109">
    <property type="entry name" value="DNA_bind_recomb_sf"/>
</dbReference>
<keyword evidence="3" id="KW-1185">Reference proteome</keyword>
<dbReference type="SUPFAM" id="SSF53041">
    <property type="entry name" value="Resolvase-like"/>
    <property type="match status" value="1"/>
</dbReference>
<dbReference type="GO" id="GO:0003677">
    <property type="term" value="F:DNA binding"/>
    <property type="evidence" value="ECO:0007669"/>
    <property type="project" value="InterPro"/>
</dbReference>
<comment type="caution">
    <text evidence="2">The sequence shown here is derived from an EMBL/GenBank/DDBJ whole genome shotgun (WGS) entry which is preliminary data.</text>
</comment>
<dbReference type="Gene3D" id="3.90.1750.20">
    <property type="entry name" value="Putative Large Serine Recombinase, Chain B, Domain 2"/>
    <property type="match status" value="1"/>
</dbReference>
<dbReference type="Pfam" id="PF00239">
    <property type="entry name" value="Resolvase"/>
    <property type="match status" value="1"/>
</dbReference>
<evidence type="ECO:0000313" key="3">
    <source>
        <dbReference type="Proteomes" id="UP000319931"/>
    </source>
</evidence>
<dbReference type="RefSeq" id="WP_140852428.1">
    <property type="nucleotide sequence ID" value="NZ_RCZC01000010.1"/>
</dbReference>
<dbReference type="InterPro" id="IPR011109">
    <property type="entry name" value="DNA_bind_recombinase_dom"/>
</dbReference>
<dbReference type="Proteomes" id="UP000319931">
    <property type="component" value="Unassembled WGS sequence"/>
</dbReference>
<accession>A0A502FF90</accession>
<dbReference type="GO" id="GO:0000150">
    <property type="term" value="F:DNA strand exchange activity"/>
    <property type="evidence" value="ECO:0007669"/>
    <property type="project" value="InterPro"/>
</dbReference>
<organism evidence="2 3">
    <name type="scientific">Sphingomonas glacialis</name>
    <dbReference type="NCBI Taxonomy" id="658225"/>
    <lineage>
        <taxon>Bacteria</taxon>
        <taxon>Pseudomonadati</taxon>
        <taxon>Pseudomonadota</taxon>
        <taxon>Alphaproteobacteria</taxon>
        <taxon>Sphingomonadales</taxon>
        <taxon>Sphingomonadaceae</taxon>
        <taxon>Sphingomonas</taxon>
    </lineage>
</organism>
<dbReference type="Gene3D" id="3.40.50.1390">
    <property type="entry name" value="Resolvase, N-terminal catalytic domain"/>
    <property type="match status" value="1"/>
</dbReference>
<dbReference type="CDD" id="cd00338">
    <property type="entry name" value="Ser_Recombinase"/>
    <property type="match status" value="1"/>
</dbReference>
<name>A0A502FF90_9SPHN</name>
<evidence type="ECO:0000313" key="2">
    <source>
        <dbReference type="EMBL" id="TPG48097.1"/>
    </source>
</evidence>
<reference evidence="2 3" key="1">
    <citation type="journal article" date="2019" name="Environ. Microbiol.">
        <title>Species interactions and distinct microbial communities in high Arctic permafrost affected cryosols are associated with the CH4 and CO2 gas fluxes.</title>
        <authorList>
            <person name="Altshuler I."/>
            <person name="Hamel J."/>
            <person name="Turney S."/>
            <person name="Magnuson E."/>
            <person name="Levesque R."/>
            <person name="Greer C."/>
            <person name="Whyte L.G."/>
        </authorList>
    </citation>
    <scope>NUCLEOTIDE SEQUENCE [LARGE SCALE GENOMIC DNA]</scope>
    <source>
        <strain evidence="2 3">E6.1</strain>
    </source>
</reference>
<dbReference type="EMBL" id="RCZC01000010">
    <property type="protein sequence ID" value="TPG48097.1"/>
    <property type="molecule type" value="Genomic_DNA"/>
</dbReference>
<dbReference type="SMART" id="SM00857">
    <property type="entry name" value="Resolvase"/>
    <property type="match status" value="1"/>
</dbReference>
<dbReference type="AlphaFoldDB" id="A0A502FF90"/>
<protein>
    <submittedName>
        <fullName evidence="2">Recombinase family protein</fullName>
    </submittedName>
</protein>
<feature type="domain" description="Resolvase/invertase-type recombinase catalytic" evidence="1">
    <location>
        <begin position="2"/>
        <end position="153"/>
    </location>
</feature>
<dbReference type="InterPro" id="IPR050639">
    <property type="entry name" value="SSR_resolvase"/>
</dbReference>
<dbReference type="InterPro" id="IPR006119">
    <property type="entry name" value="Resolv_N"/>
</dbReference>
<dbReference type="InterPro" id="IPR036162">
    <property type="entry name" value="Resolvase-like_N_sf"/>
</dbReference>
<dbReference type="Pfam" id="PF07508">
    <property type="entry name" value="Recombinase"/>
    <property type="match status" value="1"/>
</dbReference>
<evidence type="ECO:0000259" key="1">
    <source>
        <dbReference type="PROSITE" id="PS51736"/>
    </source>
</evidence>
<sequence>MKVALYARYSSDNQRDASIHDQFQVCRAFAEKQGWQVVEEYSDHAVSGASLLRPGIQALITDATRGRFQCVLAEAMDRLSRDQEDIAGLFKRMVYGNVKIVTLAEGEVSHLHIGLKGTMNALFVKDLADKTHRGLRGRVEQGKSGGGNAYGYAVVRSVDSEGDVGRGDRKIKPDESAVVQRIFREFAGGKSAKKIAGDLNRDGIPGPSGGAWGFSTILGNSKRGTGILNNELYTGRLVWNRQRYIKDPETGRRQARPNPPEEWITHNVPALRIVEAALWDAAKGRQAQTQLSASPGCVMATFRDRARARYLLSGLTKCGVCGGGYSQISSTSVGCSTARNKGTCNNRVNIRRDVLETRVLSALRDRLMEPALFKRFCDEFTRETNRLRMEGRAKIDAMNAEISRINKDLDMLVELILRGGNGETLSAKMLKLEDRRRFLNQELAIAVEPPPLLHPEMATHYRQELDKLYEALEQSDDIVRLRASEVLRSLMESVVLTPDDGELTIDLKGDLASILHIAANAKKPAVYTAGDSQFELVAGTGFEPVTFRL</sequence>
<dbReference type="Pfam" id="PF13408">
    <property type="entry name" value="Zn_ribbon_recom"/>
    <property type="match status" value="1"/>
</dbReference>
<dbReference type="OrthoDB" id="7277848at2"/>
<proteinExistence type="predicted"/>
<dbReference type="PANTHER" id="PTHR30461">
    <property type="entry name" value="DNA-INVERTASE FROM LAMBDOID PROPHAGE"/>
    <property type="match status" value="1"/>
</dbReference>
<gene>
    <name evidence="2" type="ORF">EAH76_22005</name>
</gene>
<dbReference type="PANTHER" id="PTHR30461:SF23">
    <property type="entry name" value="DNA RECOMBINASE-RELATED"/>
    <property type="match status" value="1"/>
</dbReference>